<dbReference type="KEGG" id="ovb:NB640_09855"/>
<evidence type="ECO:0000259" key="2">
    <source>
        <dbReference type="PROSITE" id="PS50943"/>
    </source>
</evidence>
<dbReference type="PANTHER" id="PTHR46797:SF1">
    <property type="entry name" value="METHYLPHOSPHONATE SYNTHASE"/>
    <property type="match status" value="1"/>
</dbReference>
<proteinExistence type="predicted"/>
<protein>
    <submittedName>
        <fullName evidence="3">Helix-turn-helix domain-containing protein</fullName>
    </submittedName>
</protein>
<dbReference type="EMBL" id="CP098242">
    <property type="protein sequence ID" value="WAW09536.1"/>
    <property type="molecule type" value="Genomic_DNA"/>
</dbReference>
<dbReference type="InterPro" id="IPR001387">
    <property type="entry name" value="Cro/C1-type_HTH"/>
</dbReference>
<keyword evidence="4" id="KW-1185">Reference proteome</keyword>
<gene>
    <name evidence="3" type="ORF">NB640_09855</name>
</gene>
<evidence type="ECO:0000313" key="3">
    <source>
        <dbReference type="EMBL" id="WAW09536.1"/>
    </source>
</evidence>
<name>A0A9E9LWF9_9BURK</name>
<dbReference type="GO" id="GO:0005829">
    <property type="term" value="C:cytosol"/>
    <property type="evidence" value="ECO:0007669"/>
    <property type="project" value="TreeGrafter"/>
</dbReference>
<accession>A0A9E9LWF9</accession>
<dbReference type="GO" id="GO:0003700">
    <property type="term" value="F:DNA-binding transcription factor activity"/>
    <property type="evidence" value="ECO:0007669"/>
    <property type="project" value="TreeGrafter"/>
</dbReference>
<dbReference type="Pfam" id="PF01381">
    <property type="entry name" value="HTH_3"/>
    <property type="match status" value="1"/>
</dbReference>
<evidence type="ECO:0000313" key="4">
    <source>
        <dbReference type="Proteomes" id="UP001156215"/>
    </source>
</evidence>
<sequence length="110" mass="12067">MKTDIAQRIGKKIAHARRTAGKTQAQIAERIGIDTVSLSRIERGVVTPSIPTLEKIADELNVSMAIFFDGASANAASLADSIISQLEPLHRDDRLFLLEQIRIWAEKLSG</sequence>
<dbReference type="SUPFAM" id="SSF47413">
    <property type="entry name" value="lambda repressor-like DNA-binding domains"/>
    <property type="match status" value="1"/>
</dbReference>
<dbReference type="AlphaFoldDB" id="A0A9E9LWF9"/>
<dbReference type="SMART" id="SM00530">
    <property type="entry name" value="HTH_XRE"/>
    <property type="match status" value="1"/>
</dbReference>
<organism evidence="3 4">
    <name type="scientific">Oxalobacter vibrioformis</name>
    <dbReference type="NCBI Taxonomy" id="933080"/>
    <lineage>
        <taxon>Bacteria</taxon>
        <taxon>Pseudomonadati</taxon>
        <taxon>Pseudomonadota</taxon>
        <taxon>Betaproteobacteria</taxon>
        <taxon>Burkholderiales</taxon>
        <taxon>Oxalobacteraceae</taxon>
        <taxon>Oxalobacter</taxon>
    </lineage>
</organism>
<dbReference type="PANTHER" id="PTHR46797">
    <property type="entry name" value="HTH-TYPE TRANSCRIPTIONAL REGULATOR"/>
    <property type="match status" value="1"/>
</dbReference>
<dbReference type="Gene3D" id="1.10.260.40">
    <property type="entry name" value="lambda repressor-like DNA-binding domains"/>
    <property type="match status" value="1"/>
</dbReference>
<dbReference type="InterPro" id="IPR010982">
    <property type="entry name" value="Lambda_DNA-bd_dom_sf"/>
</dbReference>
<dbReference type="InterPro" id="IPR050807">
    <property type="entry name" value="TransReg_Diox_bact_type"/>
</dbReference>
<reference evidence="3" key="1">
    <citation type="journal article" date="2022" name="Front. Microbiol.">
        <title>New perspectives on an old grouping: The genomic and phenotypic variability of Oxalobacter formigenes and the implications for calcium oxalate stone prevention.</title>
        <authorList>
            <person name="Chmiel J.A."/>
            <person name="Carr C."/>
            <person name="Stuivenberg G.A."/>
            <person name="Venema R."/>
            <person name="Chanyi R.M."/>
            <person name="Al K.F."/>
            <person name="Giguere D."/>
            <person name="Say H."/>
            <person name="Akouris P.P."/>
            <person name="Dominguez Romero S.A."/>
            <person name="Kwong A."/>
            <person name="Tai V."/>
            <person name="Koval S.F."/>
            <person name="Razvi H."/>
            <person name="Bjazevic J."/>
            <person name="Burton J.P."/>
        </authorList>
    </citation>
    <scope>NUCLEOTIDE SEQUENCE</scope>
    <source>
        <strain evidence="3">WoOx3</strain>
    </source>
</reference>
<feature type="domain" description="HTH cro/C1-type" evidence="2">
    <location>
        <begin position="13"/>
        <end position="67"/>
    </location>
</feature>
<evidence type="ECO:0000256" key="1">
    <source>
        <dbReference type="ARBA" id="ARBA00023125"/>
    </source>
</evidence>
<dbReference type="CDD" id="cd00093">
    <property type="entry name" value="HTH_XRE"/>
    <property type="match status" value="1"/>
</dbReference>
<dbReference type="Proteomes" id="UP001156215">
    <property type="component" value="Chromosome"/>
</dbReference>
<keyword evidence="1" id="KW-0238">DNA-binding</keyword>
<dbReference type="PROSITE" id="PS50943">
    <property type="entry name" value="HTH_CROC1"/>
    <property type="match status" value="1"/>
</dbReference>
<dbReference type="RefSeq" id="WP_269308536.1">
    <property type="nucleotide sequence ID" value="NZ_CP098242.1"/>
</dbReference>
<dbReference type="GO" id="GO:0003677">
    <property type="term" value="F:DNA binding"/>
    <property type="evidence" value="ECO:0007669"/>
    <property type="project" value="UniProtKB-KW"/>
</dbReference>